<gene>
    <name evidence="1" type="ORF">TM448A05589_0013</name>
</gene>
<dbReference type="EMBL" id="MT144533">
    <property type="protein sequence ID" value="QJA54742.1"/>
    <property type="molecule type" value="Genomic_DNA"/>
</dbReference>
<accession>A0A6H2A4V0</accession>
<protein>
    <submittedName>
        <fullName evidence="1">Uncharacterized protein</fullName>
    </submittedName>
</protein>
<evidence type="ECO:0000313" key="1">
    <source>
        <dbReference type="EMBL" id="QJA54742.1"/>
    </source>
</evidence>
<sequence>MGLASEIDTLLLKQKENGLTFEEIEELKGLWEYYRELNELYGWEVGTLWEIQKEVMPLEELREDK</sequence>
<dbReference type="AlphaFoldDB" id="A0A6H2A4V0"/>
<organism evidence="1">
    <name type="scientific">viral metagenome</name>
    <dbReference type="NCBI Taxonomy" id="1070528"/>
    <lineage>
        <taxon>unclassified sequences</taxon>
        <taxon>metagenomes</taxon>
        <taxon>organismal metagenomes</taxon>
    </lineage>
</organism>
<name>A0A6H2A4V0_9ZZZZ</name>
<reference evidence="1" key="1">
    <citation type="submission" date="2020-03" db="EMBL/GenBank/DDBJ databases">
        <title>The deep terrestrial virosphere.</title>
        <authorList>
            <person name="Holmfeldt K."/>
            <person name="Nilsson E."/>
            <person name="Simone D."/>
            <person name="Lopez-Fernandez M."/>
            <person name="Wu X."/>
            <person name="de Brujin I."/>
            <person name="Lundin D."/>
            <person name="Andersson A."/>
            <person name="Bertilsson S."/>
            <person name="Dopson M."/>
        </authorList>
    </citation>
    <scope>NUCLEOTIDE SEQUENCE</scope>
    <source>
        <strain evidence="1">TM448A05589</strain>
    </source>
</reference>
<proteinExistence type="predicted"/>